<dbReference type="AlphaFoldDB" id="A0A9Q1H3T4"/>
<reference evidence="1" key="1">
    <citation type="submission" date="2021-10" db="EMBL/GenBank/DDBJ databases">
        <title>Tropical sea cucumber genome reveals ecological adaptation and Cuvierian tubules defense mechanism.</title>
        <authorList>
            <person name="Chen T."/>
        </authorList>
    </citation>
    <scope>NUCLEOTIDE SEQUENCE</scope>
    <source>
        <strain evidence="1">Nanhai2018</strain>
        <tissue evidence="1">Muscle</tissue>
    </source>
</reference>
<name>A0A9Q1H3T4_HOLLE</name>
<organism evidence="1 2">
    <name type="scientific">Holothuria leucospilota</name>
    <name type="common">Black long sea cucumber</name>
    <name type="synonym">Mertensiothuria leucospilota</name>
    <dbReference type="NCBI Taxonomy" id="206669"/>
    <lineage>
        <taxon>Eukaryota</taxon>
        <taxon>Metazoa</taxon>
        <taxon>Echinodermata</taxon>
        <taxon>Eleutherozoa</taxon>
        <taxon>Echinozoa</taxon>
        <taxon>Holothuroidea</taxon>
        <taxon>Aspidochirotacea</taxon>
        <taxon>Aspidochirotida</taxon>
        <taxon>Holothuriidae</taxon>
        <taxon>Holothuria</taxon>
    </lineage>
</organism>
<sequence length="51" mass="6004">MSEFSVNILRKFRSDEIGSTCRTDPVILNVGKRLWDKGRAKERKKKPEVRK</sequence>
<comment type="caution">
    <text evidence="1">The sequence shown here is derived from an EMBL/GenBank/DDBJ whole genome shotgun (WGS) entry which is preliminary data.</text>
</comment>
<evidence type="ECO:0000313" key="1">
    <source>
        <dbReference type="EMBL" id="KAJ8032369.1"/>
    </source>
</evidence>
<keyword evidence="2" id="KW-1185">Reference proteome</keyword>
<dbReference type="Proteomes" id="UP001152320">
    <property type="component" value="Chromosome 12"/>
</dbReference>
<evidence type="ECO:0000313" key="2">
    <source>
        <dbReference type="Proteomes" id="UP001152320"/>
    </source>
</evidence>
<proteinExistence type="predicted"/>
<gene>
    <name evidence="1" type="ORF">HOLleu_25883</name>
</gene>
<accession>A0A9Q1H3T4</accession>
<dbReference type="EMBL" id="JAIZAY010000012">
    <property type="protein sequence ID" value="KAJ8032369.1"/>
    <property type="molecule type" value="Genomic_DNA"/>
</dbReference>
<protein>
    <submittedName>
        <fullName evidence="1">Uncharacterized protein</fullName>
    </submittedName>
</protein>